<proteinExistence type="predicted"/>
<dbReference type="Gene3D" id="2.60.120.10">
    <property type="entry name" value="Jelly Rolls"/>
    <property type="match status" value="1"/>
</dbReference>
<dbReference type="CDD" id="cd00038">
    <property type="entry name" value="CAP_ED"/>
    <property type="match status" value="1"/>
</dbReference>
<feature type="domain" description="Cyclic nucleotide-binding" evidence="1">
    <location>
        <begin position="16"/>
        <end position="133"/>
    </location>
</feature>
<accession>A0A841JGL8</accession>
<evidence type="ECO:0000313" key="3">
    <source>
        <dbReference type="Proteomes" id="UP000548326"/>
    </source>
</evidence>
<dbReference type="InterPro" id="IPR014710">
    <property type="entry name" value="RmlC-like_jellyroll"/>
</dbReference>
<sequence length="193" mass="22581">MNSAIILSNINEHVQLTAEESAYLESVLISRPFRHDELIVKSGDVARYIMFVNAGYIMSYYTDQEGDDHVVQFASQGWWSGDLFSLSPDPRTIYSTKGLSDGELLLLPRSAQEQLFEKYPKFERYFRISFQTSLIRQQLRFIESYSLTAEERYLKFQLKFPTIDQYIAQKYIASYLGITPEFLSKIRKRLLLK</sequence>
<protein>
    <submittedName>
        <fullName evidence="2">CRP-like cAMP-binding protein</fullName>
    </submittedName>
</protein>
<dbReference type="AlphaFoldDB" id="A0A841JGL8"/>
<dbReference type="SUPFAM" id="SSF51206">
    <property type="entry name" value="cAMP-binding domain-like"/>
    <property type="match status" value="1"/>
</dbReference>
<dbReference type="InterPro" id="IPR000595">
    <property type="entry name" value="cNMP-bd_dom"/>
</dbReference>
<organism evidence="2 3">
    <name type="scientific">Mucilaginibacter lappiensis</name>
    <dbReference type="NCBI Taxonomy" id="354630"/>
    <lineage>
        <taxon>Bacteria</taxon>
        <taxon>Pseudomonadati</taxon>
        <taxon>Bacteroidota</taxon>
        <taxon>Sphingobacteriia</taxon>
        <taxon>Sphingobacteriales</taxon>
        <taxon>Sphingobacteriaceae</taxon>
        <taxon>Mucilaginibacter</taxon>
    </lineage>
</organism>
<dbReference type="EMBL" id="JACHCA010000009">
    <property type="protein sequence ID" value="MBB6129452.1"/>
    <property type="molecule type" value="Genomic_DNA"/>
</dbReference>
<gene>
    <name evidence="2" type="ORF">HDF22_003578</name>
</gene>
<evidence type="ECO:0000259" key="1">
    <source>
        <dbReference type="PROSITE" id="PS50042"/>
    </source>
</evidence>
<dbReference type="PROSITE" id="PS50042">
    <property type="entry name" value="CNMP_BINDING_3"/>
    <property type="match status" value="1"/>
</dbReference>
<name>A0A841JGL8_9SPHI</name>
<dbReference type="Proteomes" id="UP000548326">
    <property type="component" value="Unassembled WGS sequence"/>
</dbReference>
<dbReference type="InterPro" id="IPR018490">
    <property type="entry name" value="cNMP-bd_dom_sf"/>
</dbReference>
<comment type="caution">
    <text evidence="2">The sequence shown here is derived from an EMBL/GenBank/DDBJ whole genome shotgun (WGS) entry which is preliminary data.</text>
</comment>
<reference evidence="2 3" key="1">
    <citation type="submission" date="2020-08" db="EMBL/GenBank/DDBJ databases">
        <title>Genomic Encyclopedia of Type Strains, Phase IV (KMG-V): Genome sequencing to study the core and pangenomes of soil and plant-associated prokaryotes.</title>
        <authorList>
            <person name="Whitman W."/>
        </authorList>
    </citation>
    <scope>NUCLEOTIDE SEQUENCE [LARGE SCALE GENOMIC DNA]</scope>
    <source>
        <strain evidence="2 3">MP601</strain>
    </source>
</reference>
<dbReference type="RefSeq" id="WP_183588543.1">
    <property type="nucleotide sequence ID" value="NZ_JACHCA010000009.1"/>
</dbReference>
<evidence type="ECO:0000313" key="2">
    <source>
        <dbReference type="EMBL" id="MBB6129452.1"/>
    </source>
</evidence>
<dbReference type="Pfam" id="PF00027">
    <property type="entry name" value="cNMP_binding"/>
    <property type="match status" value="1"/>
</dbReference>